<accession>A0ABX8ZZ32</accession>
<protein>
    <submittedName>
        <fullName evidence="2">Uncharacterized protein</fullName>
    </submittedName>
</protein>
<feature type="chain" id="PRO_5046720294" evidence="1">
    <location>
        <begin position="23"/>
        <end position="190"/>
    </location>
</feature>
<evidence type="ECO:0000313" key="3">
    <source>
        <dbReference type="Proteomes" id="UP000824321"/>
    </source>
</evidence>
<gene>
    <name evidence="2" type="ORF">K3136_09235</name>
</gene>
<sequence length="190" mass="21419">MNRLVPAGAIASLLLTAPLATAALATSIGSPRPHDASLACMYMSELVADFNEGQPFAAPLKPYRTIYTDELGEVERDEIEAFNTAMLTSEGKRDHKPMSIYSVHTLGGTETDRQYVLTIQRVRWRTKRLEVDGMLQVVEVDDPHWDTHHSFWLVTFESNSLRTVREAGELLHLKPQLERLEDCPLPRFGD</sequence>
<proteinExistence type="predicted"/>
<dbReference type="RefSeq" id="WP_221430025.1">
    <property type="nucleotide sequence ID" value="NZ_CP081294.1"/>
</dbReference>
<organism evidence="2 3">
    <name type="scientific">Qipengyuania gelatinilytica</name>
    <dbReference type="NCBI Taxonomy" id="2867231"/>
    <lineage>
        <taxon>Bacteria</taxon>
        <taxon>Pseudomonadati</taxon>
        <taxon>Pseudomonadota</taxon>
        <taxon>Alphaproteobacteria</taxon>
        <taxon>Sphingomonadales</taxon>
        <taxon>Erythrobacteraceae</taxon>
        <taxon>Qipengyuania</taxon>
    </lineage>
</organism>
<evidence type="ECO:0000313" key="2">
    <source>
        <dbReference type="EMBL" id="QZD94277.1"/>
    </source>
</evidence>
<name>A0ABX8ZZ32_9SPHN</name>
<dbReference type="EMBL" id="CP081294">
    <property type="protein sequence ID" value="QZD94277.1"/>
    <property type="molecule type" value="Genomic_DNA"/>
</dbReference>
<feature type="signal peptide" evidence="1">
    <location>
        <begin position="1"/>
        <end position="22"/>
    </location>
</feature>
<reference evidence="2 3" key="1">
    <citation type="submission" date="2021-08" db="EMBL/GenBank/DDBJ databases">
        <title>Comparative Genomics Analysis of the Genus Qipengyuania Reveals Extensive Genetic Diversity and Metabolic Versatility, Including the Description of Fifteen Novel Species.</title>
        <authorList>
            <person name="Liu Y."/>
        </authorList>
    </citation>
    <scope>NUCLEOTIDE SEQUENCE [LARGE SCALE GENOMIC DNA]</scope>
    <source>
        <strain evidence="2 3">1NDH1</strain>
    </source>
</reference>
<keyword evidence="3" id="KW-1185">Reference proteome</keyword>
<dbReference type="Proteomes" id="UP000824321">
    <property type="component" value="Chromosome"/>
</dbReference>
<keyword evidence="1" id="KW-0732">Signal</keyword>
<evidence type="ECO:0000256" key="1">
    <source>
        <dbReference type="SAM" id="SignalP"/>
    </source>
</evidence>